<dbReference type="SUPFAM" id="SSF48452">
    <property type="entry name" value="TPR-like"/>
    <property type="match status" value="1"/>
</dbReference>
<dbReference type="Pfam" id="PF07980">
    <property type="entry name" value="SusD_RagB"/>
    <property type="match status" value="1"/>
</dbReference>
<feature type="region of interest" description="Disordered" evidence="6">
    <location>
        <begin position="78"/>
        <end position="99"/>
    </location>
</feature>
<evidence type="ECO:0000259" key="8">
    <source>
        <dbReference type="Pfam" id="PF14322"/>
    </source>
</evidence>
<keyword evidence="5" id="KW-0998">Cell outer membrane</keyword>
<keyword evidence="4" id="KW-0472">Membrane</keyword>
<organism evidence="9 10">
    <name type="scientific">Sphingobacterium detergens</name>
    <dbReference type="NCBI Taxonomy" id="1145106"/>
    <lineage>
        <taxon>Bacteria</taxon>
        <taxon>Pseudomonadati</taxon>
        <taxon>Bacteroidota</taxon>
        <taxon>Sphingobacteriia</taxon>
        <taxon>Sphingobacteriales</taxon>
        <taxon>Sphingobacteriaceae</taxon>
        <taxon>Sphingobacterium</taxon>
    </lineage>
</organism>
<dbReference type="PROSITE" id="PS51257">
    <property type="entry name" value="PROKAR_LIPOPROTEIN"/>
    <property type="match status" value="1"/>
</dbReference>
<dbReference type="EMBL" id="RAPY01000007">
    <property type="protein sequence ID" value="RKE43374.1"/>
    <property type="molecule type" value="Genomic_DNA"/>
</dbReference>
<proteinExistence type="inferred from homology"/>
<feature type="compositionally biased region" description="Polar residues" evidence="6">
    <location>
        <begin position="78"/>
        <end position="93"/>
    </location>
</feature>
<comment type="subcellular location">
    <subcellularLocation>
        <location evidence="1">Cell outer membrane</location>
    </subcellularLocation>
</comment>
<evidence type="ECO:0000256" key="2">
    <source>
        <dbReference type="ARBA" id="ARBA00006275"/>
    </source>
</evidence>
<protein>
    <submittedName>
        <fullName evidence="9">Putative outer membrane starch-binding protein</fullName>
    </submittedName>
</protein>
<comment type="caution">
    <text evidence="9">The sequence shown here is derived from an EMBL/GenBank/DDBJ whole genome shotgun (WGS) entry which is preliminary data.</text>
</comment>
<dbReference type="Proteomes" id="UP000286246">
    <property type="component" value="Unassembled WGS sequence"/>
</dbReference>
<dbReference type="InterPro" id="IPR011990">
    <property type="entry name" value="TPR-like_helical_dom_sf"/>
</dbReference>
<comment type="similarity">
    <text evidence="2">Belongs to the SusD family.</text>
</comment>
<dbReference type="InterPro" id="IPR012944">
    <property type="entry name" value="SusD_RagB_dom"/>
</dbReference>
<gene>
    <name evidence="9" type="ORF">DFQ12_5158</name>
</gene>
<evidence type="ECO:0000256" key="5">
    <source>
        <dbReference type="ARBA" id="ARBA00023237"/>
    </source>
</evidence>
<dbReference type="OrthoDB" id="5694214at2"/>
<evidence type="ECO:0000256" key="6">
    <source>
        <dbReference type="SAM" id="MobiDB-lite"/>
    </source>
</evidence>
<dbReference type="Gene3D" id="1.25.40.390">
    <property type="match status" value="1"/>
</dbReference>
<evidence type="ECO:0000256" key="4">
    <source>
        <dbReference type="ARBA" id="ARBA00023136"/>
    </source>
</evidence>
<evidence type="ECO:0000313" key="9">
    <source>
        <dbReference type="EMBL" id="RKE43374.1"/>
    </source>
</evidence>
<keyword evidence="3" id="KW-0732">Signal</keyword>
<dbReference type="GO" id="GO:0009279">
    <property type="term" value="C:cell outer membrane"/>
    <property type="evidence" value="ECO:0007669"/>
    <property type="project" value="UniProtKB-SubCell"/>
</dbReference>
<name>A0A420AFV3_SPHD1</name>
<dbReference type="AlphaFoldDB" id="A0A420AFV3"/>
<evidence type="ECO:0000256" key="3">
    <source>
        <dbReference type="ARBA" id="ARBA00022729"/>
    </source>
</evidence>
<dbReference type="Pfam" id="PF14322">
    <property type="entry name" value="SusD-like_3"/>
    <property type="match status" value="1"/>
</dbReference>
<evidence type="ECO:0000259" key="7">
    <source>
        <dbReference type="Pfam" id="PF07980"/>
    </source>
</evidence>
<dbReference type="RefSeq" id="WP_120261916.1">
    <property type="nucleotide sequence ID" value="NZ_RAPY01000007.1"/>
</dbReference>
<sequence length="562" mass="64111">MKIEINKSKTIIKRVAKLGVLIASANILFSSCMKDLDNKIDETRVTDASFWKTEQHLLMGVNYLYTFLPGIGENSAANWTDDSRSTGNNSISDGSRLVPNGSGDYTSNYQLIRAVNTVLEKAEKMSLDAVVITKYSAEARFFRAYAYGELLKRFGGMPIITRTMDLGDELLQAPRGTRDEVVNLIYSDLDYAIQNLPEASATKSTDYGRINKSVAQALKVRLALFEGTFEKYHQFGDAKKHLTIAKNTANDIISSGYFKLFTYGANPEKSYYYLFQKEGNGYANKEVILPRLYGKDMTDRISTHNYSRNIEQGAITPTRYLVDAYLYIDGLPREGANRSPYYKPSVSTLTEFENRDPRLAMTVFKTGDTYINGSKYQPMFSFTQTGYKTFKYFNDTDWVNQASFNEHKIIRYPEVLLSYAEAVYELDGNISDTDLNKSLNIVRERAGMPKLTNAFALDHQLNVLEEIRRERRVEFAMEGEHRYWDIIRWKIAEKVLPLPTLGIQFFKGEYAEQPVVSLTPEGYVIAQTAATRKFDPARDYLWPLPISELSLNPNLVQNPKWQ</sequence>
<feature type="domain" description="RagB/SusD" evidence="7">
    <location>
        <begin position="312"/>
        <end position="561"/>
    </location>
</feature>
<keyword evidence="10" id="KW-1185">Reference proteome</keyword>
<evidence type="ECO:0000313" key="10">
    <source>
        <dbReference type="Proteomes" id="UP000286246"/>
    </source>
</evidence>
<evidence type="ECO:0000256" key="1">
    <source>
        <dbReference type="ARBA" id="ARBA00004442"/>
    </source>
</evidence>
<dbReference type="InterPro" id="IPR033985">
    <property type="entry name" value="SusD-like_N"/>
</dbReference>
<feature type="domain" description="SusD-like N-terminal" evidence="8">
    <location>
        <begin position="104"/>
        <end position="222"/>
    </location>
</feature>
<reference evidence="9 10" key="1">
    <citation type="submission" date="2018-09" db="EMBL/GenBank/DDBJ databases">
        <title>Genomic Encyclopedia of Type Strains, Phase III (KMG-III): the genomes of soil and plant-associated and newly described type strains.</title>
        <authorList>
            <person name="Whitman W."/>
        </authorList>
    </citation>
    <scope>NUCLEOTIDE SEQUENCE [LARGE SCALE GENOMIC DNA]</scope>
    <source>
        <strain evidence="9 10">CECT 7938</strain>
    </source>
</reference>
<accession>A0A420AFV3</accession>